<evidence type="ECO:0000256" key="1">
    <source>
        <dbReference type="SAM" id="MobiDB-lite"/>
    </source>
</evidence>
<keyword evidence="3" id="KW-1185">Reference proteome</keyword>
<gene>
    <name evidence="2" type="ORF">TRFO_33129</name>
</gene>
<dbReference type="VEuPathDB" id="TrichDB:TRFO_33129"/>
<sequence>MKSKSKSKSSVMTVKANTSKSPRNSSLQSTSELPKKKKPNHPNAKSPNGSSNNGQKLSSIFQPYDQKIWKLIENDKKSGTSHEVFVWLSECNPEEYYSKNEAKNQPKFLMTIFSSDSSKSDILFNFYIDNDRTVDPESINLKDICAFEFTLKEKKL</sequence>
<accession>A0A1J4JNE1</accession>
<protein>
    <submittedName>
        <fullName evidence="2">Uncharacterized protein</fullName>
    </submittedName>
</protein>
<dbReference type="EMBL" id="MLAK01000965">
    <property type="protein sequence ID" value="OHT00218.1"/>
    <property type="molecule type" value="Genomic_DNA"/>
</dbReference>
<dbReference type="RefSeq" id="XP_068353354.1">
    <property type="nucleotide sequence ID" value="XM_068508903.1"/>
</dbReference>
<feature type="compositionally biased region" description="Polar residues" evidence="1">
    <location>
        <begin position="11"/>
        <end position="32"/>
    </location>
</feature>
<dbReference type="AlphaFoldDB" id="A0A1J4JNE1"/>
<dbReference type="GeneID" id="94843607"/>
<dbReference type="Proteomes" id="UP000179807">
    <property type="component" value="Unassembled WGS sequence"/>
</dbReference>
<feature type="region of interest" description="Disordered" evidence="1">
    <location>
        <begin position="1"/>
        <end position="57"/>
    </location>
</feature>
<proteinExistence type="predicted"/>
<evidence type="ECO:0000313" key="3">
    <source>
        <dbReference type="Proteomes" id="UP000179807"/>
    </source>
</evidence>
<name>A0A1J4JNE1_9EUKA</name>
<reference evidence="2" key="1">
    <citation type="submission" date="2016-10" db="EMBL/GenBank/DDBJ databases">
        <authorList>
            <person name="Benchimol M."/>
            <person name="Almeida L.G."/>
            <person name="Vasconcelos A.T."/>
            <person name="Perreira-Neves A."/>
            <person name="Rosa I.A."/>
            <person name="Tasca T."/>
            <person name="Bogo M.R."/>
            <person name="de Souza W."/>
        </authorList>
    </citation>
    <scope>NUCLEOTIDE SEQUENCE [LARGE SCALE GENOMIC DNA]</scope>
    <source>
        <strain evidence="2">K</strain>
    </source>
</reference>
<comment type="caution">
    <text evidence="2">The sequence shown here is derived from an EMBL/GenBank/DDBJ whole genome shotgun (WGS) entry which is preliminary data.</text>
</comment>
<organism evidence="2 3">
    <name type="scientific">Tritrichomonas foetus</name>
    <dbReference type="NCBI Taxonomy" id="1144522"/>
    <lineage>
        <taxon>Eukaryota</taxon>
        <taxon>Metamonada</taxon>
        <taxon>Parabasalia</taxon>
        <taxon>Tritrichomonadida</taxon>
        <taxon>Tritrichomonadidae</taxon>
        <taxon>Tritrichomonas</taxon>
    </lineage>
</organism>
<evidence type="ECO:0000313" key="2">
    <source>
        <dbReference type="EMBL" id="OHT00218.1"/>
    </source>
</evidence>